<evidence type="ECO:0000256" key="6">
    <source>
        <dbReference type="ARBA" id="ARBA00023004"/>
    </source>
</evidence>
<dbReference type="PANTHER" id="PTHR33577:SF1">
    <property type="entry name" value="HEME HALOPEROXIDASE FAMILY PROFILE DOMAIN-CONTAINING PROTEIN"/>
    <property type="match status" value="1"/>
</dbReference>
<dbReference type="Pfam" id="PF01328">
    <property type="entry name" value="Peroxidase_2"/>
    <property type="match status" value="1"/>
</dbReference>
<evidence type="ECO:0000313" key="10">
    <source>
        <dbReference type="EMBL" id="SCZ87361.1"/>
    </source>
</evidence>
<dbReference type="OrthoDB" id="407298at2759"/>
<evidence type="ECO:0000256" key="5">
    <source>
        <dbReference type="ARBA" id="ARBA00023002"/>
    </source>
</evidence>
<name>A0A2X0KMR7_9BASI</name>
<dbReference type="GO" id="GO:0004601">
    <property type="term" value="F:peroxidase activity"/>
    <property type="evidence" value="ECO:0007669"/>
    <property type="project" value="UniProtKB-KW"/>
</dbReference>
<proteinExistence type="inferred from homology"/>
<evidence type="ECO:0000256" key="2">
    <source>
        <dbReference type="ARBA" id="ARBA00022559"/>
    </source>
</evidence>
<dbReference type="STRING" id="289078.A0A2X0KMR7"/>
<feature type="domain" description="Heme haloperoxidase family profile" evidence="9">
    <location>
        <begin position="77"/>
        <end position="348"/>
    </location>
</feature>
<evidence type="ECO:0000256" key="4">
    <source>
        <dbReference type="ARBA" id="ARBA00022723"/>
    </source>
</evidence>
<protein>
    <submittedName>
        <fullName evidence="10">BZ3500_MvSof-1268-A1-R1_Chr2-2g04827 protein</fullName>
    </submittedName>
</protein>
<organism evidence="10 11">
    <name type="scientific">Microbotryum saponariae</name>
    <dbReference type="NCBI Taxonomy" id="289078"/>
    <lineage>
        <taxon>Eukaryota</taxon>
        <taxon>Fungi</taxon>
        <taxon>Dikarya</taxon>
        <taxon>Basidiomycota</taxon>
        <taxon>Pucciniomycotina</taxon>
        <taxon>Microbotryomycetes</taxon>
        <taxon>Microbotryales</taxon>
        <taxon>Microbotryaceae</taxon>
        <taxon>Microbotryum</taxon>
    </lineage>
</organism>
<evidence type="ECO:0000256" key="1">
    <source>
        <dbReference type="ARBA" id="ARBA00001970"/>
    </source>
</evidence>
<dbReference type="InterPro" id="IPR036851">
    <property type="entry name" value="Chloroperoxidase-like_sf"/>
</dbReference>
<dbReference type="GO" id="GO:0046872">
    <property type="term" value="F:metal ion binding"/>
    <property type="evidence" value="ECO:0007669"/>
    <property type="project" value="UniProtKB-KW"/>
</dbReference>
<keyword evidence="11" id="KW-1185">Reference proteome</keyword>
<comment type="similarity">
    <text evidence="7">Belongs to the chloroperoxidase family.</text>
</comment>
<dbReference type="PANTHER" id="PTHR33577">
    <property type="entry name" value="STERIGMATOCYSTIN BIOSYNTHESIS PEROXIDASE STCC-RELATED"/>
    <property type="match status" value="1"/>
</dbReference>
<reference evidence="11" key="1">
    <citation type="submission" date="2016-10" db="EMBL/GenBank/DDBJ databases">
        <authorList>
            <person name="Jeantristanb JTB J.-T."/>
            <person name="Ricardo R."/>
        </authorList>
    </citation>
    <scope>NUCLEOTIDE SEQUENCE [LARGE SCALE GENOMIC DNA]</scope>
</reference>
<dbReference type="EMBL" id="FMWP01000010">
    <property type="protein sequence ID" value="SCZ87361.1"/>
    <property type="molecule type" value="Genomic_DNA"/>
</dbReference>
<evidence type="ECO:0000259" key="9">
    <source>
        <dbReference type="PROSITE" id="PS51405"/>
    </source>
</evidence>
<dbReference type="PROSITE" id="PS51405">
    <property type="entry name" value="HEME_HALOPEROXIDASE"/>
    <property type="match status" value="1"/>
</dbReference>
<sequence length="458" mass="49026">MVNFKLLLASALPLTTVLAFPQYAAESRGLNLAHFEKTVDDIIKRANIPQLHADARERRRNKRAPTFSESQLVDITGVHAFKAPGASDTRGPCPGLNVLSNHGYFARNGNTNLVESISALVEVFNMGVDTAVSPLTNSRLGQTSLLTSVSFSPAIQTVLVAYSIAIIGDPIALTWSIGRSPDKSTLLPGILSAPGGIDQSHNNYESDASVTRGDSFLTNGDVWSVQIDKFKALYNLQPDPATADYTRDILVQHRNFTIQQSISTNPNFYFAPWSGLVVATAAHNFVAHFFANHSASRPEGYLDQSTLKSFFSIVGDTPETFTWVPGEERIPSNWYKPSTPYTLVDVVTEVVAAILAVPAAGKIGGNTGKVNSFVGVDVANVTGGVLNAQTLLEGNNLFCFAYATARAGVPTILGGLVSTLGQTLGFLDSKLAGILPQLGCPQLDKLNLDAFNQFPGRG</sequence>
<keyword evidence="4" id="KW-0479">Metal-binding</keyword>
<keyword evidence="6" id="KW-0408">Iron</keyword>
<evidence type="ECO:0000313" key="11">
    <source>
        <dbReference type="Proteomes" id="UP000249723"/>
    </source>
</evidence>
<evidence type="ECO:0000256" key="7">
    <source>
        <dbReference type="ARBA" id="ARBA00025795"/>
    </source>
</evidence>
<gene>
    <name evidence="10" type="ORF">BZ3500_MVSOF-1268-A1-R1_CHR2-2G04827</name>
</gene>
<feature type="signal peptide" evidence="8">
    <location>
        <begin position="1"/>
        <end position="19"/>
    </location>
</feature>
<feature type="chain" id="PRO_5030060052" evidence="8">
    <location>
        <begin position="20"/>
        <end position="458"/>
    </location>
</feature>
<keyword evidence="2" id="KW-0575">Peroxidase</keyword>
<keyword evidence="8" id="KW-0732">Signal</keyword>
<dbReference type="Gene3D" id="1.10.489.10">
    <property type="entry name" value="Chloroperoxidase-like"/>
    <property type="match status" value="1"/>
</dbReference>
<accession>A0A2X0KMR7</accession>
<dbReference type="AlphaFoldDB" id="A0A2X0KMR7"/>
<evidence type="ECO:0000256" key="3">
    <source>
        <dbReference type="ARBA" id="ARBA00022617"/>
    </source>
</evidence>
<evidence type="ECO:0000256" key="8">
    <source>
        <dbReference type="SAM" id="SignalP"/>
    </source>
</evidence>
<keyword evidence="3" id="KW-0349">Heme</keyword>
<keyword evidence="5" id="KW-0560">Oxidoreductase</keyword>
<dbReference type="SUPFAM" id="SSF47571">
    <property type="entry name" value="Cloroperoxidase"/>
    <property type="match status" value="1"/>
</dbReference>
<dbReference type="Proteomes" id="UP000249723">
    <property type="component" value="Unassembled WGS sequence"/>
</dbReference>
<dbReference type="InterPro" id="IPR000028">
    <property type="entry name" value="Chloroperoxidase"/>
</dbReference>
<comment type="cofactor">
    <cofactor evidence="1">
        <name>heme b</name>
        <dbReference type="ChEBI" id="CHEBI:60344"/>
    </cofactor>
</comment>